<dbReference type="Proteomes" id="UP000831701">
    <property type="component" value="Chromosome 8"/>
</dbReference>
<protein>
    <submittedName>
        <fullName evidence="1">Uncharacterized protein</fullName>
    </submittedName>
</protein>
<evidence type="ECO:0000313" key="2">
    <source>
        <dbReference type="Proteomes" id="UP000831701"/>
    </source>
</evidence>
<gene>
    <name evidence="1" type="ORF">L3Q82_025904</name>
</gene>
<proteinExistence type="predicted"/>
<keyword evidence="2" id="KW-1185">Reference proteome</keyword>
<accession>A0ACB8WQH5</accession>
<sequence>PAPLFRLGSDLKVYCHIAKCVPRSKISLDVNGKTVDSWTRVNCTTAIFNLFNVRVPRSIVLCKLKRDHDKMSQIVNGLDLFGGLIPETPLITLVEFGNNSRTATLHWKATESSEHLKSSVRLRTSNGSWEEAKSTELKEGLIQVDGLKPLTEYEFQMQTCDFISGLTNTHMPRLASSRRPHCSEWSPCVRGSSPGKGKLTILTYHVPKAHLHVWRMSGSLEINGQRVVTVLWKPPSREDYSGEVQQYKIFLGGDQKQEATCLAALSQCSVLVPAELQALSISAITSYGESPPADLPLRNSGDSGPVLRELAPAANGSGVFISWLWPDTKNYPTCGEMLHYVLEWTTVPAEELQWQKLAKDQSNTSITGLSAGVRYSVALYAVTTRGVRAPSSGLVYSKEQKPASAPKMSVLIHVVRRILIQWDELPVEQQRGFITNYTIYLQTLDTSNTELKVMVPGSGPRQRWLNCPEGALALQLSASTSAGEGRRGHRITSQPAVPAVGLVIVLVFIATFFIAIIANLLCWSCVRKRIKQKCVSWGPAWFHENLPKLGNSNAIKLLEQDGSEVSLSPTYSDPPLSPINLISEDERDDVYPTIQIDTPQVSSGQPAAETPLLMSYPGTTLDHVCYKPQVALLGANEEEVMETEEEQRDVEEEDRCSSVFGGLQGGFLSSVEVDFSDLPLGLTLSSVNGLWWPKTPETTNVLGTENDVEADSPSLDPQPGEIMTSSTEDTRLSQYTLETTLTGGYFPQLAVVSSTTLCDTQR</sequence>
<comment type="caution">
    <text evidence="1">The sequence shown here is derived from an EMBL/GenBank/DDBJ whole genome shotgun (WGS) entry which is preliminary data.</text>
</comment>
<evidence type="ECO:0000313" key="1">
    <source>
        <dbReference type="EMBL" id="KAI3368933.1"/>
    </source>
</evidence>
<reference evidence="1" key="1">
    <citation type="submission" date="2022-04" db="EMBL/GenBank/DDBJ databases">
        <title>Jade perch genome.</title>
        <authorList>
            <person name="Chao B."/>
        </authorList>
    </citation>
    <scope>NUCLEOTIDE SEQUENCE</scope>
    <source>
        <strain evidence="1">CB-2022</strain>
    </source>
</reference>
<dbReference type="EMBL" id="CM041538">
    <property type="protein sequence ID" value="KAI3368933.1"/>
    <property type="molecule type" value="Genomic_DNA"/>
</dbReference>
<feature type="non-terminal residue" evidence="1">
    <location>
        <position position="1"/>
    </location>
</feature>
<name>A0ACB8WQH5_9TELE</name>
<organism evidence="1 2">
    <name type="scientific">Scortum barcoo</name>
    <name type="common">barcoo grunter</name>
    <dbReference type="NCBI Taxonomy" id="214431"/>
    <lineage>
        <taxon>Eukaryota</taxon>
        <taxon>Metazoa</taxon>
        <taxon>Chordata</taxon>
        <taxon>Craniata</taxon>
        <taxon>Vertebrata</taxon>
        <taxon>Euteleostomi</taxon>
        <taxon>Actinopterygii</taxon>
        <taxon>Neopterygii</taxon>
        <taxon>Teleostei</taxon>
        <taxon>Neoteleostei</taxon>
        <taxon>Acanthomorphata</taxon>
        <taxon>Eupercaria</taxon>
        <taxon>Centrarchiformes</taxon>
        <taxon>Terapontoidei</taxon>
        <taxon>Terapontidae</taxon>
        <taxon>Scortum</taxon>
    </lineage>
</organism>